<evidence type="ECO:0008006" key="4">
    <source>
        <dbReference type="Google" id="ProtNLM"/>
    </source>
</evidence>
<dbReference type="Proteomes" id="UP000791440">
    <property type="component" value="Unassembled WGS sequence"/>
</dbReference>
<evidence type="ECO:0000313" key="2">
    <source>
        <dbReference type="EMBL" id="KAG6464081.1"/>
    </source>
</evidence>
<evidence type="ECO:0000313" key="3">
    <source>
        <dbReference type="Proteomes" id="UP000791440"/>
    </source>
</evidence>
<name>A0A921ZV88_MANSE</name>
<comment type="caution">
    <text evidence="2">The sequence shown here is derived from an EMBL/GenBank/DDBJ whole genome shotgun (WGS) entry which is preliminary data.</text>
</comment>
<evidence type="ECO:0000256" key="1">
    <source>
        <dbReference type="SAM" id="Phobius"/>
    </source>
</evidence>
<keyword evidence="1" id="KW-0812">Transmembrane</keyword>
<sequence length="176" mass="18731">MAPSRVSNSGPLTESDIFRNYYTDNDYFLSPEGILKVVSALICVAASVVFISGGSCDAPGLLAGTTSILLVCGAALCFLYAGVALDIPRFAPQTWLYTDIVTSTVTGVLMLVISVLGMMLCGMTTLVNTLFSPLVLLNAVLVTGSGVVTYVRVMHRWDAERIAHQPQSSAPIEHEV</sequence>
<reference evidence="2" key="2">
    <citation type="submission" date="2020-12" db="EMBL/GenBank/DDBJ databases">
        <authorList>
            <person name="Kanost M."/>
        </authorList>
    </citation>
    <scope>NUCLEOTIDE SEQUENCE</scope>
</reference>
<dbReference type="AlphaFoldDB" id="A0A921ZV88"/>
<organism evidence="2 3">
    <name type="scientific">Manduca sexta</name>
    <name type="common">Tobacco hawkmoth</name>
    <name type="synonym">Tobacco hornworm</name>
    <dbReference type="NCBI Taxonomy" id="7130"/>
    <lineage>
        <taxon>Eukaryota</taxon>
        <taxon>Metazoa</taxon>
        <taxon>Ecdysozoa</taxon>
        <taxon>Arthropoda</taxon>
        <taxon>Hexapoda</taxon>
        <taxon>Insecta</taxon>
        <taxon>Pterygota</taxon>
        <taxon>Neoptera</taxon>
        <taxon>Endopterygota</taxon>
        <taxon>Lepidoptera</taxon>
        <taxon>Glossata</taxon>
        <taxon>Ditrysia</taxon>
        <taxon>Bombycoidea</taxon>
        <taxon>Sphingidae</taxon>
        <taxon>Sphinginae</taxon>
        <taxon>Sphingini</taxon>
        <taxon>Manduca</taxon>
    </lineage>
</organism>
<keyword evidence="3" id="KW-1185">Reference proteome</keyword>
<feature type="transmembrane region" description="Helical" evidence="1">
    <location>
        <begin position="130"/>
        <end position="151"/>
    </location>
</feature>
<dbReference type="EMBL" id="JH669086">
    <property type="protein sequence ID" value="KAG6464081.1"/>
    <property type="molecule type" value="Genomic_DNA"/>
</dbReference>
<accession>A0A921ZV88</accession>
<keyword evidence="1" id="KW-1133">Transmembrane helix</keyword>
<keyword evidence="1" id="KW-0472">Membrane</keyword>
<feature type="transmembrane region" description="Helical" evidence="1">
    <location>
        <begin position="95"/>
        <end position="118"/>
    </location>
</feature>
<feature type="transmembrane region" description="Helical" evidence="1">
    <location>
        <begin position="61"/>
        <end position="83"/>
    </location>
</feature>
<feature type="transmembrane region" description="Helical" evidence="1">
    <location>
        <begin position="34"/>
        <end position="55"/>
    </location>
</feature>
<reference evidence="2" key="1">
    <citation type="journal article" date="2016" name="Insect Biochem. Mol. Biol.">
        <title>Multifaceted biological insights from a draft genome sequence of the tobacco hornworm moth, Manduca sexta.</title>
        <authorList>
            <person name="Kanost M.R."/>
            <person name="Arrese E.L."/>
            <person name="Cao X."/>
            <person name="Chen Y.R."/>
            <person name="Chellapilla S."/>
            <person name="Goldsmith M.R."/>
            <person name="Grosse-Wilde E."/>
            <person name="Heckel D.G."/>
            <person name="Herndon N."/>
            <person name="Jiang H."/>
            <person name="Papanicolaou A."/>
            <person name="Qu J."/>
            <person name="Soulages J.L."/>
            <person name="Vogel H."/>
            <person name="Walters J."/>
            <person name="Waterhouse R.M."/>
            <person name="Ahn S.J."/>
            <person name="Almeida F.C."/>
            <person name="An C."/>
            <person name="Aqrawi P."/>
            <person name="Bretschneider A."/>
            <person name="Bryant W.B."/>
            <person name="Bucks S."/>
            <person name="Chao H."/>
            <person name="Chevignon G."/>
            <person name="Christen J.M."/>
            <person name="Clarke D.F."/>
            <person name="Dittmer N.T."/>
            <person name="Ferguson L.C.F."/>
            <person name="Garavelou S."/>
            <person name="Gordon K.H.J."/>
            <person name="Gunaratna R.T."/>
            <person name="Han Y."/>
            <person name="Hauser F."/>
            <person name="He Y."/>
            <person name="Heidel-Fischer H."/>
            <person name="Hirsh A."/>
            <person name="Hu Y."/>
            <person name="Jiang H."/>
            <person name="Kalra D."/>
            <person name="Klinner C."/>
            <person name="Konig C."/>
            <person name="Kovar C."/>
            <person name="Kroll A.R."/>
            <person name="Kuwar S.S."/>
            <person name="Lee S.L."/>
            <person name="Lehman R."/>
            <person name="Li K."/>
            <person name="Li Z."/>
            <person name="Liang H."/>
            <person name="Lovelace S."/>
            <person name="Lu Z."/>
            <person name="Mansfield J.H."/>
            <person name="McCulloch K.J."/>
            <person name="Mathew T."/>
            <person name="Morton B."/>
            <person name="Muzny D.M."/>
            <person name="Neunemann D."/>
            <person name="Ongeri F."/>
            <person name="Pauchet Y."/>
            <person name="Pu L.L."/>
            <person name="Pyrousis I."/>
            <person name="Rao X.J."/>
            <person name="Redding A."/>
            <person name="Roesel C."/>
            <person name="Sanchez-Gracia A."/>
            <person name="Schaack S."/>
            <person name="Shukla A."/>
            <person name="Tetreau G."/>
            <person name="Wang Y."/>
            <person name="Xiong G.H."/>
            <person name="Traut W."/>
            <person name="Walsh T.K."/>
            <person name="Worley K.C."/>
            <person name="Wu D."/>
            <person name="Wu W."/>
            <person name="Wu Y.Q."/>
            <person name="Zhang X."/>
            <person name="Zou Z."/>
            <person name="Zucker H."/>
            <person name="Briscoe A.D."/>
            <person name="Burmester T."/>
            <person name="Clem R.J."/>
            <person name="Feyereisen R."/>
            <person name="Grimmelikhuijzen C.J.P."/>
            <person name="Hamodrakas S.J."/>
            <person name="Hansson B.S."/>
            <person name="Huguet E."/>
            <person name="Jermiin L.S."/>
            <person name="Lan Q."/>
            <person name="Lehman H.K."/>
            <person name="Lorenzen M."/>
            <person name="Merzendorfer H."/>
            <person name="Michalopoulos I."/>
            <person name="Morton D.B."/>
            <person name="Muthukrishnan S."/>
            <person name="Oakeshott J.G."/>
            <person name="Palmer W."/>
            <person name="Park Y."/>
            <person name="Passarelli A.L."/>
            <person name="Rozas J."/>
            <person name="Schwartz L.M."/>
            <person name="Smith W."/>
            <person name="Southgate A."/>
            <person name="Vilcinskas A."/>
            <person name="Vogt R."/>
            <person name="Wang P."/>
            <person name="Werren J."/>
            <person name="Yu X.Q."/>
            <person name="Zhou J.J."/>
            <person name="Brown S.J."/>
            <person name="Scherer S.E."/>
            <person name="Richards S."/>
            <person name="Blissard G.W."/>
        </authorList>
    </citation>
    <scope>NUCLEOTIDE SEQUENCE</scope>
</reference>
<gene>
    <name evidence="2" type="ORF">O3G_MSEX014260</name>
</gene>
<proteinExistence type="predicted"/>
<protein>
    <recommendedName>
        <fullName evidence="4">MARVEL domain-containing protein</fullName>
    </recommendedName>
</protein>